<feature type="compositionally biased region" description="Polar residues" evidence="2">
    <location>
        <begin position="9"/>
        <end position="21"/>
    </location>
</feature>
<dbReference type="SUPFAM" id="SSF52540">
    <property type="entry name" value="P-loop containing nucleoside triphosphate hydrolases"/>
    <property type="match status" value="1"/>
</dbReference>
<keyword evidence="5" id="KW-1185">Reference proteome</keyword>
<name>A0A1Z5TLS8_HORWE</name>
<proteinExistence type="predicted"/>
<organism evidence="4 5">
    <name type="scientific">Hortaea werneckii EXF-2000</name>
    <dbReference type="NCBI Taxonomy" id="1157616"/>
    <lineage>
        <taxon>Eukaryota</taxon>
        <taxon>Fungi</taxon>
        <taxon>Dikarya</taxon>
        <taxon>Ascomycota</taxon>
        <taxon>Pezizomycotina</taxon>
        <taxon>Dothideomycetes</taxon>
        <taxon>Dothideomycetidae</taxon>
        <taxon>Mycosphaerellales</taxon>
        <taxon>Teratosphaeriaceae</taxon>
        <taxon>Hortaea</taxon>
    </lineage>
</organism>
<dbReference type="EMBL" id="MUNK01000026">
    <property type="protein sequence ID" value="OTA36891.1"/>
    <property type="molecule type" value="Genomic_DNA"/>
</dbReference>
<dbReference type="InterPro" id="IPR011990">
    <property type="entry name" value="TPR-like_helical_dom_sf"/>
</dbReference>
<evidence type="ECO:0000259" key="3">
    <source>
        <dbReference type="SMART" id="SM00382"/>
    </source>
</evidence>
<dbReference type="Proteomes" id="UP000194280">
    <property type="component" value="Unassembled WGS sequence"/>
</dbReference>
<gene>
    <name evidence="4" type="ORF">BTJ68_03790</name>
</gene>
<keyword evidence="1" id="KW-0677">Repeat</keyword>
<dbReference type="Pfam" id="PF24883">
    <property type="entry name" value="NPHP3_N"/>
    <property type="match status" value="1"/>
</dbReference>
<protein>
    <recommendedName>
        <fullName evidence="3">AAA+ ATPase domain-containing protein</fullName>
    </recommendedName>
</protein>
<dbReference type="SMART" id="SM00382">
    <property type="entry name" value="AAA"/>
    <property type="match status" value="1"/>
</dbReference>
<dbReference type="InterPro" id="IPR003593">
    <property type="entry name" value="AAA+_ATPase"/>
</dbReference>
<dbReference type="VEuPathDB" id="FungiDB:BTJ68_03790"/>
<evidence type="ECO:0000313" key="5">
    <source>
        <dbReference type="Proteomes" id="UP000194280"/>
    </source>
</evidence>
<dbReference type="OrthoDB" id="2546325at2759"/>
<feature type="region of interest" description="Disordered" evidence="2">
    <location>
        <begin position="1"/>
        <end position="38"/>
    </location>
</feature>
<dbReference type="InParanoid" id="A0A1Z5TLS8"/>
<dbReference type="Gene3D" id="1.25.40.10">
    <property type="entry name" value="Tetratricopeptide repeat domain"/>
    <property type="match status" value="2"/>
</dbReference>
<dbReference type="Gene3D" id="3.40.50.300">
    <property type="entry name" value="P-loop containing nucleotide triphosphate hydrolases"/>
    <property type="match status" value="1"/>
</dbReference>
<reference evidence="4 5" key="1">
    <citation type="submission" date="2017-01" db="EMBL/GenBank/DDBJ databases">
        <title>The recent genome duplication of the halophilic yeast Hortaea werneckii: insights from long-read sequencing.</title>
        <authorList>
            <person name="Sinha S."/>
            <person name="Flibotte S."/>
            <person name="Neira M."/>
            <person name="Lenassi M."/>
            <person name="Gostincar C."/>
            <person name="Stajich J.E."/>
            <person name="Nislow C.E."/>
        </authorList>
    </citation>
    <scope>NUCLEOTIDE SEQUENCE [LARGE SCALE GENOMIC DNA]</scope>
    <source>
        <strain evidence="4 5">EXF-2000</strain>
    </source>
</reference>
<accession>A0A1Z5TLS8</accession>
<dbReference type="SUPFAM" id="SSF48452">
    <property type="entry name" value="TPR-like"/>
    <property type="match status" value="1"/>
</dbReference>
<evidence type="ECO:0000313" key="4">
    <source>
        <dbReference type="EMBL" id="OTA36891.1"/>
    </source>
</evidence>
<dbReference type="InterPro" id="IPR056884">
    <property type="entry name" value="NPHP3-like_N"/>
</dbReference>
<sequence>MAPIATGMRSPQMNGNGDSTPPMSPSIAKANRRSMPSAGFKASRMSSAGFSGFGGSRSQGSQKLPIVEDTGIALKRKSMSELGAGVYQTVDDTSFVNLVSWIRQERLTSLPHKGSTWDTVLIRALYFADHLHGFENAVQGFASGSNAAAQLGYGHTKLLLELGHQNSDALDKAFGFFYKCSLMVSSLLDRSELLTVTPETREQLCMMYTDLLTLVVEVAIRFYKTVHGMMSSQTTSLDMYEVFGSTIETFRLRRSKTSDAIWNHQIESDGMDTEDALTIEVLNNWLRPQDRVLDLLGTDHTTFADQQAEFTCLWFQEELVNFVKGSNECLLLNGPVGSGKTTLAGSIIERLQRPVARKNFSTIFCSIGSVPSEANTLHVVKTLLYQLLGLRVGNMYLYHALARAYEYARQTADPKGYEDHLWNAVTDALQHPLEHANDTVIVIDGVDEVQGGQQAGQSLLERLTRVIGRSKRTKTIALSQSLQLPSSARGTQRTISPEDTRDDIHAVAIRALAHSPHFTSKPGPEQETVIAHINDTAKGSFLWATLVCEVLKVEQSPDTFSKVLQSLKSSDQPSVPELVTRLLSILQPSKETVQLLSFIIGAARPLTYDEITCLFSVDVEKNTSSEKRPDVHGMVTSVRPLLSISNDIVRPRHNIVQTSLQTVIDQGKVQSGIKDRPLDSLLRPLLYAKTTLTDKGQPTLDNTDQSYPAKLFPRYPLLEYVIRYWPYHLRQTSIAPSNSSEPKSSPELQKVFPDSTIMPVLEWLCWDDQFPGSQEVELHVLVSRIRKNVFTEDHPTVLQSYINVATYFEPMGNDREASKYYFFATTIGQKVLSHFHPVTVDCATRFLSLTEPMTATSRTEVMTQREKVLLVLISAYERQFGVTSELVIETRQMLADLYMMIHEQDRATQIMQVIHGASVEKHGSDSDQVRDLSDSLRVQLGKGKKDQDMGTIGSLFIDDEEEETGVIFDLDRVSALLRDAELHVQQNRTLEAEQTYVELWQQLSERCRTTLSTDWHEKKLQTVNAYSNFLKQQKRETETSAILTCVAEEYRHHELSYSEQIVSKLTQAAHTLKSVGQHNAALSIYRQASSYFKWTKKEQSRSFSQIEEEIAITSNEVLKSATSQKNLTQNTNTVSESSLREIFRSLISNETKSIDKSAITISKQLTSQFMEERRYSEAVDIISSTLQRTWSSFFAASLHEVSMTSTFLHESLELVERLAECYLQQRMIEKVIDTYVRLFRAALTAPKEQKDLLERAKNLLVNFYDKYGYPDKSIGVFQELLAVYRRVYGPTSDVTVATLYELGSRCHAHARTHPYWIEYYQQVTAALNKETDVCHASAMEATILVANSYWEERRYTEAISAFTVLWNTFTRQTKQYKQFQDTTFVQNLYDRYYQSLEATQTEWETLHRVTKEFRATCQATFGAQSSIALSATKTLARVTSQSSKHEEEALSYYEEAHKATSSSDSFSKEESSELKHTMAKMYKRRITSSSSASSETVARAAGVYQEQLAESRSQYGYAHQSTLTNLREFAMLQIRQQKTDVAMRELQTAVTEINTKSMSDEKMLESAQSIAQTYQMCQKQQECVELVQELHRQLIAKEKRKSSKFSFDLTSCSSASLVFLAGLEYNIRTDTSLTFSEILSDIIAENVYFEQFRRVMKQRSGLDKIVMAAAPLRYFLIRRNRKDMAQSLEEQIVQLFIQRDTADLKLLSQDSPRIFILGILDHLGARKTVNFVRAVILASNKSLARLIDNNKFAEAYDVANIAFIYAQYHKGYHGPKAISRGFELASYLDGRGENRCPDENLRKKLLQLSNSIIKEILKICQEQKINMAQVQLGELNQLIGLLGEQGDYETLESLLSTLWNTRDAQRSWPSQVLLNLGQRLICSRYLAGHPIKAIRLCEDIAYNLRRVHGARHPVTLETYGLLAQLYTSAAQQYQKSAEKDKSSASIATDYFKKAIFVHEDVLRWLVGGSTEGAEEDDDDEDTAATILKENGVSIDEDNDGQADEAGVDRVTLAKDHLGLLKLAYQRLGNWPKNYAVYERLNADVFKVFGSQLQGVEGVEKWQSKGFGAGKAESQSGLFDGVSDWEILPAQLKRQLEVAEHEEL</sequence>
<dbReference type="PANTHER" id="PTHR10039">
    <property type="entry name" value="AMELOGENIN"/>
    <property type="match status" value="1"/>
</dbReference>
<dbReference type="STRING" id="1157616.A0A1Z5TLS8"/>
<dbReference type="PANTHER" id="PTHR10039:SF9">
    <property type="entry name" value="NACHT DOMAIN PROTEIN (AFU_ORTHOLOGUE AFUA_2G01760)"/>
    <property type="match status" value="1"/>
</dbReference>
<evidence type="ECO:0000256" key="1">
    <source>
        <dbReference type="ARBA" id="ARBA00022737"/>
    </source>
</evidence>
<evidence type="ECO:0000256" key="2">
    <source>
        <dbReference type="SAM" id="MobiDB-lite"/>
    </source>
</evidence>
<comment type="caution">
    <text evidence="4">The sequence shown here is derived from an EMBL/GenBank/DDBJ whole genome shotgun (WGS) entry which is preliminary data.</text>
</comment>
<feature type="domain" description="AAA+ ATPase" evidence="3">
    <location>
        <begin position="326"/>
        <end position="557"/>
    </location>
</feature>
<dbReference type="InterPro" id="IPR027417">
    <property type="entry name" value="P-loop_NTPase"/>
</dbReference>